<gene>
    <name evidence="1" type="ORF">I7I51_01524</name>
</gene>
<evidence type="ECO:0000313" key="1">
    <source>
        <dbReference type="EMBL" id="QSS64456.1"/>
    </source>
</evidence>
<dbReference type="Proteomes" id="UP000663671">
    <property type="component" value="Chromosome 1"/>
</dbReference>
<dbReference type="EMBL" id="CP069114">
    <property type="protein sequence ID" value="QSS64456.1"/>
    <property type="molecule type" value="Genomic_DNA"/>
</dbReference>
<name>A0A8A1MD78_AJECA</name>
<reference evidence="1" key="1">
    <citation type="submission" date="2021-01" db="EMBL/GenBank/DDBJ databases">
        <title>Chromosome-level genome assembly of a human fungal pathogen reveals clustering of transcriptionally co-regulated genes.</title>
        <authorList>
            <person name="Voorhies M."/>
            <person name="Cohen S."/>
            <person name="Shea T.P."/>
            <person name="Petrus S."/>
            <person name="Munoz J.F."/>
            <person name="Poplawski S."/>
            <person name="Goldman W.E."/>
            <person name="Michael T."/>
            <person name="Cuomo C.A."/>
            <person name="Sil A."/>
            <person name="Beyhan S."/>
        </authorList>
    </citation>
    <scope>NUCLEOTIDE SEQUENCE</scope>
    <source>
        <strain evidence="1">WU24</strain>
    </source>
</reference>
<organism evidence="1 2">
    <name type="scientific">Ajellomyces capsulatus</name>
    <name type="common">Darling's disease fungus</name>
    <name type="synonym">Histoplasma capsulatum</name>
    <dbReference type="NCBI Taxonomy" id="5037"/>
    <lineage>
        <taxon>Eukaryota</taxon>
        <taxon>Fungi</taxon>
        <taxon>Dikarya</taxon>
        <taxon>Ascomycota</taxon>
        <taxon>Pezizomycotina</taxon>
        <taxon>Eurotiomycetes</taxon>
        <taxon>Eurotiomycetidae</taxon>
        <taxon>Onygenales</taxon>
        <taxon>Ajellomycetaceae</taxon>
        <taxon>Histoplasma</taxon>
    </lineage>
</organism>
<dbReference type="VEuPathDB" id="FungiDB:I7I51_01524"/>
<dbReference type="AlphaFoldDB" id="A0A8A1MD78"/>
<sequence>MPHDVPLGQKSSVTTSAMGLKVFRAKLQNHVQMKKRCESARLESIITLPGLSPPRTIRRYIRSTTSQMDRRFTVAASDTSIGRTWNTKPVTFWGKPGPYRRQHHQTLVPGLRDVTFPPAPLPSRPALPDKINSTSTLDSPPLLPPLPPPSIFPFAASVSYLGKPSGYPDLRRNLRQQVFQVAAPVVACATEKSWPQPSALPALL</sequence>
<dbReference type="OrthoDB" id="10532947at2759"/>
<evidence type="ECO:0000313" key="2">
    <source>
        <dbReference type="Proteomes" id="UP000663671"/>
    </source>
</evidence>
<protein>
    <submittedName>
        <fullName evidence="1">Uncharacterized protein</fullName>
    </submittedName>
</protein>
<accession>A0A8A1MD78</accession>
<proteinExistence type="predicted"/>